<evidence type="ECO:0000313" key="1">
    <source>
        <dbReference type="EMBL" id="CAG8578443.1"/>
    </source>
</evidence>
<name>A0ACA9M9J2_9GLOM</name>
<organism evidence="1 2">
    <name type="scientific">Acaulospora colombiana</name>
    <dbReference type="NCBI Taxonomy" id="27376"/>
    <lineage>
        <taxon>Eukaryota</taxon>
        <taxon>Fungi</taxon>
        <taxon>Fungi incertae sedis</taxon>
        <taxon>Mucoromycota</taxon>
        <taxon>Glomeromycotina</taxon>
        <taxon>Glomeromycetes</taxon>
        <taxon>Diversisporales</taxon>
        <taxon>Acaulosporaceae</taxon>
        <taxon>Acaulospora</taxon>
    </lineage>
</organism>
<keyword evidence="2" id="KW-1185">Reference proteome</keyword>
<protein>
    <submittedName>
        <fullName evidence="1">11357_t:CDS:1</fullName>
    </submittedName>
</protein>
<accession>A0ACA9M9J2</accession>
<comment type="caution">
    <text evidence="1">The sequence shown here is derived from an EMBL/GenBank/DDBJ whole genome shotgun (WGS) entry which is preliminary data.</text>
</comment>
<dbReference type="Proteomes" id="UP000789525">
    <property type="component" value="Unassembled WGS sequence"/>
</dbReference>
<reference evidence="1" key="1">
    <citation type="submission" date="2021-06" db="EMBL/GenBank/DDBJ databases">
        <authorList>
            <person name="Kallberg Y."/>
            <person name="Tangrot J."/>
            <person name="Rosling A."/>
        </authorList>
    </citation>
    <scope>NUCLEOTIDE SEQUENCE</scope>
    <source>
        <strain evidence="1">CL356</strain>
    </source>
</reference>
<evidence type="ECO:0000313" key="2">
    <source>
        <dbReference type="Proteomes" id="UP000789525"/>
    </source>
</evidence>
<proteinExistence type="predicted"/>
<sequence length="303" mass="33684">MTSNPELRDTLKNVLASIQAAKSTFPTVLATNNRPLQPRLQPQSPVSIPARFNAAFAAVNAIEQIILLQSTQDAFFAAQKLPPAPANLSKKRKRLEVPVASDLNTKRPSIHRIEIPSTAAFPQNVPSEPRPINHKSLEEYIRHVNKQGLIRLQLWSRSRTAGADSETVKLVKPTYLRLTIPDLLVAYLDIQEQTGINPGYQVLLVTVFGVREKSHPEADIPTIIVSRRGLRPFVSINNAQDLLSSYKELYSETCVVCDQCWSVEGDLPPVHRLWKPFSSSAPGEGTSAGQWLPRHYLCTRAST</sequence>
<gene>
    <name evidence="1" type="ORF">ACOLOM_LOCUS5874</name>
</gene>
<dbReference type="EMBL" id="CAJVPT010011323">
    <property type="protein sequence ID" value="CAG8578443.1"/>
    <property type="molecule type" value="Genomic_DNA"/>
</dbReference>